<dbReference type="EMBL" id="GHBR01000281">
    <property type="protein sequence ID" value="NDJ95859.1"/>
    <property type="molecule type" value="Transcribed_RNA"/>
</dbReference>
<dbReference type="SUPFAM" id="SSF50978">
    <property type="entry name" value="WD40 repeat-like"/>
    <property type="match status" value="1"/>
</dbReference>
<evidence type="ECO:0000259" key="3">
    <source>
        <dbReference type="SMART" id="SM01166"/>
    </source>
</evidence>
<dbReference type="InterPro" id="IPR015505">
    <property type="entry name" value="Coronin"/>
</dbReference>
<organism evidence="4">
    <name type="scientific">Myxobolus squamalis</name>
    <name type="common">Myxosporean</name>
    <dbReference type="NCBI Taxonomy" id="59785"/>
    <lineage>
        <taxon>Eukaryota</taxon>
        <taxon>Metazoa</taxon>
        <taxon>Cnidaria</taxon>
        <taxon>Myxozoa</taxon>
        <taxon>Myxosporea</taxon>
        <taxon>Bivalvulida</taxon>
        <taxon>Platysporina</taxon>
        <taxon>Myxobolidae</taxon>
        <taxon>Myxobolus</taxon>
    </lineage>
</organism>
<protein>
    <submittedName>
        <fullName evidence="4">Coronin-1C (Trinotate prediction)</fullName>
    </submittedName>
</protein>
<proteinExistence type="predicted"/>
<reference evidence="4" key="1">
    <citation type="submission" date="2018-11" db="EMBL/GenBank/DDBJ databases">
        <title>Myxobolus squamalis genome and transcriptome.</title>
        <authorList>
            <person name="Yahalomi D."/>
            <person name="Atkinson S.D."/>
            <person name="Neuhof M."/>
            <person name="Chang E.S."/>
            <person name="Philippe H."/>
            <person name="Cartwright P."/>
            <person name="Bartholomew J.L."/>
            <person name="Huchon D."/>
        </authorList>
    </citation>
    <scope>NUCLEOTIDE SEQUENCE</scope>
    <source>
        <strain evidence="4">71B08</strain>
        <tissue evidence="4">Whole</tissue>
    </source>
</reference>
<dbReference type="SMART" id="SM01167">
    <property type="entry name" value="DUF1900"/>
    <property type="match status" value="1"/>
</dbReference>
<dbReference type="SMART" id="SM00320">
    <property type="entry name" value="WD40"/>
    <property type="match status" value="3"/>
</dbReference>
<evidence type="ECO:0000256" key="1">
    <source>
        <dbReference type="ARBA" id="ARBA00022574"/>
    </source>
</evidence>
<sequence>MRKIVRESKFRNVYGQSYQKEKQFDGVVTSASRLDGNLVAINRLFIAAVLPTSGGGVFTVLRRDKPGRYDTFVKYEGHAAEILDLSWSPFDPYKIASGSDDGLVLVRWVEQDETKTEDKSSVVTLKQSSRRVVQTQWHPSALDILFVVNLDSINIFDVETQDCIRCIDTSRMNDTIFSFCLNYEGSLAAAGFKDKKVRIFDMMTGEMKTEFITHEGTKAIKVAWLLGMYGDDLLITSGSTKMSARQLSVWKISDPSQPLLIEAVDQGSAVFNLFYDRDTKLILSYAKGESSVRFYEFDIDPEPKLHLLTTYSAPDAHRSLAFGSKLCCDFGANEIIHSVRVLNKGLEELMFIVPRKFEGFQDDLYPDTPGEEPAMSAEEFIEGKIASPLLVSVKTLHSVTSPLSPVTSVTRSTTFSRRANVERGPSSVSRSDHEAPFDFNLIQEVKEIRSMLETMSKRIDKLEEKEHE</sequence>
<dbReference type="PANTHER" id="PTHR10856:SF0">
    <property type="entry name" value="CORONIN"/>
    <property type="match status" value="1"/>
</dbReference>
<feature type="domain" description="DUF1899" evidence="3">
    <location>
        <begin position="3"/>
        <end position="67"/>
    </location>
</feature>
<dbReference type="PANTHER" id="PTHR10856">
    <property type="entry name" value="CORONIN"/>
    <property type="match status" value="1"/>
</dbReference>
<dbReference type="AlphaFoldDB" id="A0A6B2G2Z9"/>
<dbReference type="Pfam" id="PF08953">
    <property type="entry name" value="DUF1899"/>
    <property type="match status" value="1"/>
</dbReference>
<dbReference type="GO" id="GO:0007015">
    <property type="term" value="P:actin filament organization"/>
    <property type="evidence" value="ECO:0007669"/>
    <property type="project" value="TreeGrafter"/>
</dbReference>
<dbReference type="InterPro" id="IPR036322">
    <property type="entry name" value="WD40_repeat_dom_sf"/>
</dbReference>
<dbReference type="Pfam" id="PF00400">
    <property type="entry name" value="WD40"/>
    <property type="match status" value="1"/>
</dbReference>
<dbReference type="SMART" id="SM01166">
    <property type="entry name" value="DUF1899"/>
    <property type="match status" value="1"/>
</dbReference>
<keyword evidence="1" id="KW-0853">WD repeat</keyword>
<evidence type="ECO:0000313" key="4">
    <source>
        <dbReference type="EMBL" id="NDJ95859.1"/>
    </source>
</evidence>
<name>A0A6B2G2Z9_MYXSQ</name>
<dbReference type="GO" id="GO:0051015">
    <property type="term" value="F:actin filament binding"/>
    <property type="evidence" value="ECO:0007669"/>
    <property type="project" value="TreeGrafter"/>
</dbReference>
<dbReference type="Gene3D" id="2.130.10.10">
    <property type="entry name" value="YVTN repeat-like/Quinoprotein amine dehydrogenase"/>
    <property type="match status" value="1"/>
</dbReference>
<keyword evidence="2" id="KW-0677">Repeat</keyword>
<accession>A0A6B2G2Z9</accession>
<dbReference type="InterPro" id="IPR001680">
    <property type="entry name" value="WD40_rpt"/>
</dbReference>
<dbReference type="Pfam" id="PF16300">
    <property type="entry name" value="WD40_4"/>
    <property type="match status" value="1"/>
</dbReference>
<dbReference type="InterPro" id="IPR015943">
    <property type="entry name" value="WD40/YVTN_repeat-like_dom_sf"/>
</dbReference>
<evidence type="ECO:0000256" key="2">
    <source>
        <dbReference type="ARBA" id="ARBA00022737"/>
    </source>
</evidence>
<dbReference type="InterPro" id="IPR015048">
    <property type="entry name" value="DUF1899"/>
</dbReference>